<feature type="region of interest" description="Disordered" evidence="5">
    <location>
        <begin position="198"/>
        <end position="234"/>
    </location>
</feature>
<feature type="domain" description="Zn(2)-C6 fungal-type" evidence="6">
    <location>
        <begin position="54"/>
        <end position="83"/>
    </location>
</feature>
<feature type="compositionally biased region" description="Gly residues" evidence="5">
    <location>
        <begin position="208"/>
        <end position="217"/>
    </location>
</feature>
<evidence type="ECO:0000256" key="1">
    <source>
        <dbReference type="ARBA" id="ARBA00022723"/>
    </source>
</evidence>
<feature type="compositionally biased region" description="Basic and acidic residues" evidence="5">
    <location>
        <begin position="661"/>
        <end position="671"/>
    </location>
</feature>
<dbReference type="Gene3D" id="4.10.240.10">
    <property type="entry name" value="Zn(2)-C6 fungal-type DNA-binding domain"/>
    <property type="match status" value="1"/>
</dbReference>
<dbReference type="InterPro" id="IPR036864">
    <property type="entry name" value="Zn2-C6_fun-type_DNA-bd_sf"/>
</dbReference>
<evidence type="ECO:0000256" key="5">
    <source>
        <dbReference type="SAM" id="MobiDB-lite"/>
    </source>
</evidence>
<feature type="region of interest" description="Disordered" evidence="5">
    <location>
        <begin position="660"/>
        <end position="689"/>
    </location>
</feature>
<dbReference type="Proteomes" id="UP000799767">
    <property type="component" value="Unassembled WGS sequence"/>
</dbReference>
<keyword evidence="1" id="KW-0479">Metal-binding</keyword>
<dbReference type="Pfam" id="PF00172">
    <property type="entry name" value="Zn_clus"/>
    <property type="match status" value="1"/>
</dbReference>
<keyword evidence="2" id="KW-0805">Transcription regulation</keyword>
<dbReference type="CDD" id="cd12148">
    <property type="entry name" value="fungal_TF_MHR"/>
    <property type="match status" value="1"/>
</dbReference>
<proteinExistence type="predicted"/>
<dbReference type="AlphaFoldDB" id="A0A6A6Q405"/>
<dbReference type="InterPro" id="IPR051127">
    <property type="entry name" value="Fungal_SecMet_Regulators"/>
</dbReference>
<dbReference type="InterPro" id="IPR007219">
    <property type="entry name" value="XnlR_reg_dom"/>
</dbReference>
<accession>A0A6A6Q405</accession>
<dbReference type="Pfam" id="PF04082">
    <property type="entry name" value="Fungal_trans"/>
    <property type="match status" value="1"/>
</dbReference>
<dbReference type="SUPFAM" id="SSF57701">
    <property type="entry name" value="Zn2/Cys6 DNA-binding domain"/>
    <property type="match status" value="1"/>
</dbReference>
<dbReference type="SMART" id="SM00906">
    <property type="entry name" value="Fungal_trans"/>
    <property type="match status" value="1"/>
</dbReference>
<evidence type="ECO:0000256" key="2">
    <source>
        <dbReference type="ARBA" id="ARBA00023015"/>
    </source>
</evidence>
<keyword evidence="4" id="KW-0539">Nucleus</keyword>
<dbReference type="GeneID" id="54471665"/>
<dbReference type="OrthoDB" id="3971593at2759"/>
<dbReference type="PROSITE" id="PS00463">
    <property type="entry name" value="ZN2_CY6_FUNGAL_1"/>
    <property type="match status" value="1"/>
</dbReference>
<dbReference type="SMART" id="SM00066">
    <property type="entry name" value="GAL4"/>
    <property type="match status" value="1"/>
</dbReference>
<dbReference type="GO" id="GO:0008270">
    <property type="term" value="F:zinc ion binding"/>
    <property type="evidence" value="ECO:0007669"/>
    <property type="project" value="InterPro"/>
</dbReference>
<feature type="region of interest" description="Disordered" evidence="5">
    <location>
        <begin position="1"/>
        <end position="45"/>
    </location>
</feature>
<dbReference type="GO" id="GO:0000981">
    <property type="term" value="F:DNA-binding transcription factor activity, RNA polymerase II-specific"/>
    <property type="evidence" value="ECO:0007669"/>
    <property type="project" value="InterPro"/>
</dbReference>
<dbReference type="CDD" id="cd00067">
    <property type="entry name" value="GAL4"/>
    <property type="match status" value="1"/>
</dbReference>
<evidence type="ECO:0000256" key="4">
    <source>
        <dbReference type="ARBA" id="ARBA00023242"/>
    </source>
</evidence>
<name>A0A6A6Q405_9PEZI</name>
<dbReference type="PANTHER" id="PTHR47424:SF5">
    <property type="entry name" value="ZN(II)2CYS6 TRANSCRIPTION FACTOR (EUROFUNG)"/>
    <property type="match status" value="1"/>
</dbReference>
<keyword evidence="8" id="KW-1185">Reference proteome</keyword>
<feature type="compositionally biased region" description="Low complexity" evidence="5">
    <location>
        <begin position="674"/>
        <end position="687"/>
    </location>
</feature>
<dbReference type="GO" id="GO:0005634">
    <property type="term" value="C:nucleus"/>
    <property type="evidence" value="ECO:0007669"/>
    <property type="project" value="TreeGrafter"/>
</dbReference>
<evidence type="ECO:0000256" key="3">
    <source>
        <dbReference type="ARBA" id="ARBA00023163"/>
    </source>
</evidence>
<evidence type="ECO:0000313" key="8">
    <source>
        <dbReference type="Proteomes" id="UP000799767"/>
    </source>
</evidence>
<dbReference type="GO" id="GO:0000435">
    <property type="term" value="P:positive regulation of transcription from RNA polymerase II promoter by galactose"/>
    <property type="evidence" value="ECO:0007669"/>
    <property type="project" value="TreeGrafter"/>
</dbReference>
<sequence length="809" mass="87698">MVAATPSDEFGSPLQGDDSPTPGAAGTKRKLEDGGGGGSQTQQRAKRNRYISIACNECKRRKIKCNGETPCQRCGNMNLDCVYAPNCCNGFKDSQEYKEMTAHLSQLQNTVNSLHGIVEDVRGQLGSPGVASLAMPHTPIDPALQPAHHFTSHPSVAALSPAAVRPRSQSHNANPTFRGPMSNDFNFGVAKSSLQTMGITSHTDTPGDGSGGAGSGTREGSPAANSPRPPPLQHLFHAEKDPIWAVSHEEALRLCDVYEDEMGVMYPVLDIDKVKAYANKLYTFMNAARRAGLFQPGRPGADALDDAETSILKLVLATGMVTETGGRNELGRKMYERVQPSLDSLLLDTGSVNGIRMLAMAAMYEFHRDHEGTSWRLIGLAARLCIELGLHRRETYDAVKDPAERMELILVFWSIYVLDRRWAFGTGMPYALQDTDIDPMLPKPEGRSPYLGTIIEFYGLGAKVWHAVTSSAATGRFGNPIDTELIERLDYQLVQWHKNVPPHLYFDPSKLDQNGMLLNQAPTRAGRRLPMLLYLRRNLMRISLYRPVLLSATSIVHHRNLADKAVNLAKETIRLLTLIRSTTDLYESQQMLFNAFLSSALGALFLAVAHTPAAFADAVREEYYMGVELVRHFSKESYVGKRMWKAVRILSDVAPKLGLASKDRDPLRSDPRLATTSTPSAVPSSVTGGDLDASHSAAVAMAGLAGHNVDEMALHHGGWMGNVEPASSTSPDALANNLSSLFERQMTNYPAQHAQHAAAGNGNGTVDAASNGHVLGVGAGGADGGVGVVPGLEWGLSEQQLANILEMMF</sequence>
<evidence type="ECO:0000259" key="6">
    <source>
        <dbReference type="PROSITE" id="PS50048"/>
    </source>
</evidence>
<protein>
    <submittedName>
        <fullName evidence="7">Fungal-specific transcription factor domain-containing protein</fullName>
    </submittedName>
</protein>
<dbReference type="PANTHER" id="PTHR47424">
    <property type="entry name" value="REGULATORY PROTEIN GAL4"/>
    <property type="match status" value="1"/>
</dbReference>
<reference evidence="7" key="1">
    <citation type="journal article" date="2020" name="Stud. Mycol.">
        <title>101 Dothideomycetes genomes: a test case for predicting lifestyles and emergence of pathogens.</title>
        <authorList>
            <person name="Haridas S."/>
            <person name="Albert R."/>
            <person name="Binder M."/>
            <person name="Bloem J."/>
            <person name="Labutti K."/>
            <person name="Salamov A."/>
            <person name="Andreopoulos B."/>
            <person name="Baker S."/>
            <person name="Barry K."/>
            <person name="Bills G."/>
            <person name="Bluhm B."/>
            <person name="Cannon C."/>
            <person name="Castanera R."/>
            <person name="Culley D."/>
            <person name="Daum C."/>
            <person name="Ezra D."/>
            <person name="Gonzalez J."/>
            <person name="Henrissat B."/>
            <person name="Kuo A."/>
            <person name="Liang C."/>
            <person name="Lipzen A."/>
            <person name="Lutzoni F."/>
            <person name="Magnuson J."/>
            <person name="Mondo S."/>
            <person name="Nolan M."/>
            <person name="Ohm R."/>
            <person name="Pangilinan J."/>
            <person name="Park H.-J."/>
            <person name="Ramirez L."/>
            <person name="Alfaro M."/>
            <person name="Sun H."/>
            <person name="Tritt A."/>
            <person name="Yoshinaga Y."/>
            <person name="Zwiers L.-H."/>
            <person name="Turgeon B."/>
            <person name="Goodwin S."/>
            <person name="Spatafora J."/>
            <person name="Crous P."/>
            <person name="Grigoriev I."/>
        </authorList>
    </citation>
    <scope>NUCLEOTIDE SEQUENCE</scope>
    <source>
        <strain evidence="7">CBS 113389</strain>
    </source>
</reference>
<dbReference type="RefSeq" id="XP_033593360.1">
    <property type="nucleotide sequence ID" value="XM_033730663.1"/>
</dbReference>
<organism evidence="7 8">
    <name type="scientific">Neohortaea acidophila</name>
    <dbReference type="NCBI Taxonomy" id="245834"/>
    <lineage>
        <taxon>Eukaryota</taxon>
        <taxon>Fungi</taxon>
        <taxon>Dikarya</taxon>
        <taxon>Ascomycota</taxon>
        <taxon>Pezizomycotina</taxon>
        <taxon>Dothideomycetes</taxon>
        <taxon>Dothideomycetidae</taxon>
        <taxon>Mycosphaerellales</taxon>
        <taxon>Teratosphaeriaceae</taxon>
        <taxon>Neohortaea</taxon>
    </lineage>
</organism>
<keyword evidence="3" id="KW-0804">Transcription</keyword>
<dbReference type="GO" id="GO:0006351">
    <property type="term" value="P:DNA-templated transcription"/>
    <property type="evidence" value="ECO:0007669"/>
    <property type="project" value="InterPro"/>
</dbReference>
<dbReference type="GO" id="GO:0000978">
    <property type="term" value="F:RNA polymerase II cis-regulatory region sequence-specific DNA binding"/>
    <property type="evidence" value="ECO:0007669"/>
    <property type="project" value="TreeGrafter"/>
</dbReference>
<evidence type="ECO:0000313" key="7">
    <source>
        <dbReference type="EMBL" id="KAF2486791.1"/>
    </source>
</evidence>
<dbReference type="PROSITE" id="PS50048">
    <property type="entry name" value="ZN2_CY6_FUNGAL_2"/>
    <property type="match status" value="1"/>
</dbReference>
<dbReference type="InterPro" id="IPR001138">
    <property type="entry name" value="Zn2Cys6_DnaBD"/>
</dbReference>
<dbReference type="EMBL" id="MU001632">
    <property type="protein sequence ID" value="KAF2486791.1"/>
    <property type="molecule type" value="Genomic_DNA"/>
</dbReference>
<gene>
    <name evidence="7" type="ORF">BDY17DRAFT_245789</name>
</gene>